<keyword evidence="13" id="KW-0175">Coiled coil</keyword>
<dbReference type="EMBL" id="JAVDQH010000006">
    <property type="protein sequence ID" value="MDR6244058.1"/>
    <property type="molecule type" value="Genomic_DNA"/>
</dbReference>
<dbReference type="InterPro" id="IPR003660">
    <property type="entry name" value="HAMP_dom"/>
</dbReference>
<evidence type="ECO:0000256" key="12">
    <source>
        <dbReference type="PROSITE-ProRule" id="PRU00169"/>
    </source>
</evidence>
<evidence type="ECO:0000256" key="14">
    <source>
        <dbReference type="SAM" id="MobiDB-lite"/>
    </source>
</evidence>
<keyword evidence="7" id="KW-0547">Nucleotide-binding</keyword>
<dbReference type="RefSeq" id="WP_188775814.1">
    <property type="nucleotide sequence ID" value="NZ_BMMB01000005.1"/>
</dbReference>
<dbReference type="Gene3D" id="3.30.450.20">
    <property type="entry name" value="PAS domain"/>
    <property type="match status" value="1"/>
</dbReference>
<evidence type="ECO:0000256" key="7">
    <source>
        <dbReference type="ARBA" id="ARBA00022741"/>
    </source>
</evidence>
<evidence type="ECO:0000313" key="19">
    <source>
        <dbReference type="EMBL" id="MDR6244058.1"/>
    </source>
</evidence>
<dbReference type="InterPro" id="IPR004358">
    <property type="entry name" value="Sig_transdc_His_kin-like_C"/>
</dbReference>
<dbReference type="InterPro" id="IPR036890">
    <property type="entry name" value="HATPase_C_sf"/>
</dbReference>
<dbReference type="SUPFAM" id="SSF52172">
    <property type="entry name" value="CheY-like"/>
    <property type="match status" value="1"/>
</dbReference>
<protein>
    <recommendedName>
        <fullName evidence="3">histidine kinase</fullName>
        <ecNumber evidence="3">2.7.13.3</ecNumber>
    </recommendedName>
</protein>
<evidence type="ECO:0000256" key="10">
    <source>
        <dbReference type="ARBA" id="ARBA00023012"/>
    </source>
</evidence>
<evidence type="ECO:0000256" key="3">
    <source>
        <dbReference type="ARBA" id="ARBA00012438"/>
    </source>
</evidence>
<dbReference type="SUPFAM" id="SSF47384">
    <property type="entry name" value="Homodimeric domain of signal transducing histidine kinase"/>
    <property type="match status" value="1"/>
</dbReference>
<dbReference type="InterPro" id="IPR029016">
    <property type="entry name" value="GAF-like_dom_sf"/>
</dbReference>
<keyword evidence="15" id="KW-1133">Transmembrane helix</keyword>
<keyword evidence="8" id="KW-0418">Kinase</keyword>
<dbReference type="PANTHER" id="PTHR43547:SF2">
    <property type="entry name" value="HYBRID SIGNAL TRANSDUCTION HISTIDINE KINASE C"/>
    <property type="match status" value="1"/>
</dbReference>
<dbReference type="CDD" id="cd00075">
    <property type="entry name" value="HATPase"/>
    <property type="match status" value="1"/>
</dbReference>
<dbReference type="SUPFAM" id="SSF158472">
    <property type="entry name" value="HAMP domain-like"/>
    <property type="match status" value="1"/>
</dbReference>
<dbReference type="Gene3D" id="1.10.287.130">
    <property type="match status" value="1"/>
</dbReference>
<accession>A0ABU1J0Q2</accession>
<keyword evidence="4" id="KW-1003">Cell membrane</keyword>
<dbReference type="SMART" id="SM00388">
    <property type="entry name" value="HisKA"/>
    <property type="match status" value="1"/>
</dbReference>
<dbReference type="PRINTS" id="PR00344">
    <property type="entry name" value="BCTRLSENSOR"/>
</dbReference>
<comment type="subcellular location">
    <subcellularLocation>
        <location evidence="2">Cell membrane</location>
        <topology evidence="2">Multi-pass membrane protein</topology>
    </subcellularLocation>
</comment>
<keyword evidence="11 15" id="KW-0472">Membrane</keyword>
<keyword evidence="6" id="KW-0808">Transferase</keyword>
<feature type="region of interest" description="Disordered" evidence="14">
    <location>
        <begin position="1009"/>
        <end position="1030"/>
    </location>
</feature>
<gene>
    <name evidence="19" type="ORF">JOC58_001951</name>
</gene>
<proteinExistence type="predicted"/>
<dbReference type="PROSITE" id="PS50110">
    <property type="entry name" value="RESPONSE_REGULATORY"/>
    <property type="match status" value="1"/>
</dbReference>
<keyword evidence="15" id="KW-0812">Transmembrane</keyword>
<dbReference type="InterPro" id="IPR005467">
    <property type="entry name" value="His_kinase_dom"/>
</dbReference>
<dbReference type="PANTHER" id="PTHR43547">
    <property type="entry name" value="TWO-COMPONENT HISTIDINE KINASE"/>
    <property type="match status" value="1"/>
</dbReference>
<feature type="transmembrane region" description="Helical" evidence="15">
    <location>
        <begin position="12"/>
        <end position="32"/>
    </location>
</feature>
<dbReference type="Gene3D" id="3.30.450.40">
    <property type="match status" value="1"/>
</dbReference>
<dbReference type="InterPro" id="IPR003594">
    <property type="entry name" value="HATPase_dom"/>
</dbReference>
<dbReference type="Pfam" id="PF00672">
    <property type="entry name" value="HAMP"/>
    <property type="match status" value="1"/>
</dbReference>
<evidence type="ECO:0000256" key="15">
    <source>
        <dbReference type="SAM" id="Phobius"/>
    </source>
</evidence>
<dbReference type="SMART" id="SM00387">
    <property type="entry name" value="HATPase_c"/>
    <property type="match status" value="1"/>
</dbReference>
<evidence type="ECO:0000256" key="9">
    <source>
        <dbReference type="ARBA" id="ARBA00022840"/>
    </source>
</evidence>
<dbReference type="Pfam" id="PF02518">
    <property type="entry name" value="HATPase_c"/>
    <property type="match status" value="1"/>
</dbReference>
<dbReference type="CDD" id="cd00156">
    <property type="entry name" value="REC"/>
    <property type="match status" value="1"/>
</dbReference>
<dbReference type="CDD" id="cd00082">
    <property type="entry name" value="HisKA"/>
    <property type="match status" value="1"/>
</dbReference>
<evidence type="ECO:0000259" key="17">
    <source>
        <dbReference type="PROSITE" id="PS50110"/>
    </source>
</evidence>
<dbReference type="Gene3D" id="3.30.565.10">
    <property type="entry name" value="Histidine kinase-like ATPase, C-terminal domain"/>
    <property type="match status" value="1"/>
</dbReference>
<dbReference type="PROSITE" id="PS50109">
    <property type="entry name" value="HIS_KIN"/>
    <property type="match status" value="1"/>
</dbReference>
<comment type="catalytic activity">
    <reaction evidence="1">
        <text>ATP + protein L-histidine = ADP + protein N-phospho-L-histidine.</text>
        <dbReference type="EC" id="2.7.13.3"/>
    </reaction>
</comment>
<dbReference type="Gene3D" id="3.40.50.2300">
    <property type="match status" value="1"/>
</dbReference>
<dbReference type="CDD" id="cd06225">
    <property type="entry name" value="HAMP"/>
    <property type="match status" value="1"/>
</dbReference>
<keyword evidence="9" id="KW-0067">ATP-binding</keyword>
<dbReference type="Pfam" id="PF00512">
    <property type="entry name" value="HisKA"/>
    <property type="match status" value="1"/>
</dbReference>
<dbReference type="Pfam" id="PF00072">
    <property type="entry name" value="Response_reg"/>
    <property type="match status" value="1"/>
</dbReference>
<feature type="domain" description="Response regulatory" evidence="17">
    <location>
        <begin position="839"/>
        <end position="955"/>
    </location>
</feature>
<evidence type="ECO:0000256" key="1">
    <source>
        <dbReference type="ARBA" id="ARBA00000085"/>
    </source>
</evidence>
<name>A0ABU1J0Q2_9BACL</name>
<dbReference type="SUPFAM" id="SSF55785">
    <property type="entry name" value="PYP-like sensor domain (PAS domain)"/>
    <property type="match status" value="1"/>
</dbReference>
<dbReference type="EC" id="2.7.13.3" evidence="3"/>
<evidence type="ECO:0000313" key="20">
    <source>
        <dbReference type="Proteomes" id="UP001185028"/>
    </source>
</evidence>
<keyword evidence="10" id="KW-0902">Two-component regulatory system</keyword>
<dbReference type="Proteomes" id="UP001185028">
    <property type="component" value="Unassembled WGS sequence"/>
</dbReference>
<evidence type="ECO:0000259" key="18">
    <source>
        <dbReference type="PROSITE" id="PS50885"/>
    </source>
</evidence>
<dbReference type="SUPFAM" id="SSF55874">
    <property type="entry name" value="ATPase domain of HSP90 chaperone/DNA topoisomerase II/histidine kinase"/>
    <property type="match status" value="1"/>
</dbReference>
<comment type="caution">
    <text evidence="19">The sequence shown here is derived from an EMBL/GenBank/DDBJ whole genome shotgun (WGS) entry which is preliminary data.</text>
</comment>
<evidence type="ECO:0000256" key="2">
    <source>
        <dbReference type="ARBA" id="ARBA00004651"/>
    </source>
</evidence>
<feature type="coiled-coil region" evidence="13">
    <location>
        <begin position="155"/>
        <end position="182"/>
    </location>
</feature>
<evidence type="ECO:0000256" key="6">
    <source>
        <dbReference type="ARBA" id="ARBA00022679"/>
    </source>
</evidence>
<feature type="compositionally biased region" description="Polar residues" evidence="14">
    <location>
        <begin position="1012"/>
        <end position="1030"/>
    </location>
</feature>
<dbReference type="InterPro" id="IPR036097">
    <property type="entry name" value="HisK_dim/P_sf"/>
</dbReference>
<feature type="coiled-coil region" evidence="13">
    <location>
        <begin position="251"/>
        <end position="288"/>
    </location>
</feature>
<dbReference type="SMART" id="SM00304">
    <property type="entry name" value="HAMP"/>
    <property type="match status" value="1"/>
</dbReference>
<dbReference type="PROSITE" id="PS50885">
    <property type="entry name" value="HAMP"/>
    <property type="match status" value="1"/>
</dbReference>
<keyword evidence="5 12" id="KW-0597">Phosphoprotein</keyword>
<dbReference type="InterPro" id="IPR011006">
    <property type="entry name" value="CheY-like_superfamily"/>
</dbReference>
<feature type="transmembrane region" description="Helical" evidence="15">
    <location>
        <begin position="182"/>
        <end position="205"/>
    </location>
</feature>
<dbReference type="InterPro" id="IPR001789">
    <property type="entry name" value="Sig_transdc_resp-reg_receiver"/>
</dbReference>
<feature type="domain" description="HAMP" evidence="18">
    <location>
        <begin position="207"/>
        <end position="259"/>
    </location>
</feature>
<evidence type="ECO:0000256" key="8">
    <source>
        <dbReference type="ARBA" id="ARBA00022777"/>
    </source>
</evidence>
<dbReference type="SUPFAM" id="SSF55781">
    <property type="entry name" value="GAF domain-like"/>
    <property type="match status" value="1"/>
</dbReference>
<reference evidence="19 20" key="1">
    <citation type="submission" date="2023-07" db="EMBL/GenBank/DDBJ databases">
        <title>Genomic Encyclopedia of Type Strains, Phase IV (KMG-IV): sequencing the most valuable type-strain genomes for metagenomic binning, comparative biology and taxonomic classification.</title>
        <authorList>
            <person name="Goeker M."/>
        </authorList>
    </citation>
    <scope>NUCLEOTIDE SEQUENCE [LARGE SCALE GENOMIC DNA]</scope>
    <source>
        <strain evidence="19 20">DSM 22170</strain>
    </source>
</reference>
<evidence type="ECO:0000256" key="11">
    <source>
        <dbReference type="ARBA" id="ARBA00023136"/>
    </source>
</evidence>
<dbReference type="InterPro" id="IPR003661">
    <property type="entry name" value="HisK_dim/P_dom"/>
</dbReference>
<feature type="domain" description="Histidine kinase" evidence="16">
    <location>
        <begin position="618"/>
        <end position="832"/>
    </location>
</feature>
<evidence type="ECO:0000256" key="5">
    <source>
        <dbReference type="ARBA" id="ARBA00022553"/>
    </source>
</evidence>
<organism evidence="19 20">
    <name type="scientific">Paenibacillus hunanensis</name>
    <dbReference type="NCBI Taxonomy" id="539262"/>
    <lineage>
        <taxon>Bacteria</taxon>
        <taxon>Bacillati</taxon>
        <taxon>Bacillota</taxon>
        <taxon>Bacilli</taxon>
        <taxon>Bacillales</taxon>
        <taxon>Paenibacillaceae</taxon>
        <taxon>Paenibacillus</taxon>
    </lineage>
</organism>
<sequence>MPNGGLTRRVTRWTIIAFLIFGLIIFAVEWAFKQQVTDINTEINQHLDQQNRLQMIDESYRSAVSNFRAYLAFSVGTFQVQAESDRDRFLQDLSQYRAQSVNDQENVSALAELDRQSREYFSYFPLIESYKQQGKQDQIESTSRNVTTALVQSVNSQLDELINNERAQVNQLMKQSQRLNSIVLFIPLVFIILGLVAALLLVRYLRESMIRPVVELESAVRRISHGEYLHVEERTSNDEITSLIGGINHMSDQLRERQQQNEYSLQQMEQQNDEMEAQNEEILAQQHEQAIILDKLTERESQLQLINSYQEKLTGFSSMKDFLENSLRALMHATHHDAVMLVVRNQADSAGSFRMIYAVGWPQHDTGRRVEQLYGPALEVIEERRPVVRSRSLSGEEIGLHQGYERADDHYYPLFDEDMQVIGYLLFTTYGSLAVNIKDRMLTEGLINQFGLAYQAQLAGEERRKQGVRLAELNAELESEKLMIKQQRDAIQEIIDSLQEGLVLFDHNGVISFCNAQVSAVLPDLKTGASIDSLNTFLDKQHTGTYKLSEQITHAVKEHLTNWRTQFSLRARDGSIHHMEMYINLITGADLQEYHLIVLRDRTEEEQANQMKNEFVSIVSHELRTPLASILGFVEILLNREVKPEKAKKYMETIHREANRLSNLINDFLDLQRMESGKQTYTLVPFDLRAIVSDVAMQWDGKQEHGVYAELPEHTALVRADQDRITQVMHNLISNAVKYSPGTDRVDVRLLEDEANWLVEVQDYGLGIPEEAKDKMFSKFYRVDNSDRRQIGGTGLGLAIVREILNDLGGEITFDSELGQGSTFIVRLPKLKVPVLDEHIVVIEDEENLSRLIAATFEEQQYEILTLNNAEEAILGLQAAKQPPLLCIVDIHLQGPKNGWDFIAALKSHPLTRDVPVIVSSALDQPGDFAEKADEKYLQKPFTVDRLLELGVSLMDQGQQTLRTDMVVQGNQDEQLLQQALQRSGLGAAALKLVDDVIKVDLLGDAKKTEQAEQADSSSHSDTNHGNGAI</sequence>
<evidence type="ECO:0000259" key="16">
    <source>
        <dbReference type="PROSITE" id="PS50109"/>
    </source>
</evidence>
<evidence type="ECO:0000256" key="13">
    <source>
        <dbReference type="SAM" id="Coils"/>
    </source>
</evidence>
<dbReference type="InterPro" id="IPR035965">
    <property type="entry name" value="PAS-like_dom_sf"/>
</dbReference>
<feature type="modified residue" description="4-aspartylphosphate" evidence="12">
    <location>
        <position position="890"/>
    </location>
</feature>
<keyword evidence="20" id="KW-1185">Reference proteome</keyword>
<dbReference type="Gene3D" id="6.10.340.10">
    <property type="match status" value="1"/>
</dbReference>
<dbReference type="SMART" id="SM00448">
    <property type="entry name" value="REC"/>
    <property type="match status" value="1"/>
</dbReference>
<evidence type="ECO:0000256" key="4">
    <source>
        <dbReference type="ARBA" id="ARBA00022475"/>
    </source>
</evidence>